<protein>
    <submittedName>
        <fullName evidence="2">Uncharacterized protein</fullName>
    </submittedName>
</protein>
<keyword evidence="1" id="KW-1133">Transmembrane helix</keyword>
<keyword evidence="3" id="KW-1185">Reference proteome</keyword>
<proteinExistence type="predicted"/>
<sequence length="93" mass="10521">MGPLHESGRMDLDFKNQLTLTDPHGLRLTQEAGEWVSVYQASATELETCNKGLYTARFLAGTFGLFTALVVIGLIGLFLFYRIRTRLQNIQER</sequence>
<dbReference type="Proteomes" id="UP000784294">
    <property type="component" value="Unassembled WGS sequence"/>
</dbReference>
<gene>
    <name evidence="2" type="ORF">PXEA_LOCUS3522</name>
</gene>
<evidence type="ECO:0000313" key="3">
    <source>
        <dbReference type="Proteomes" id="UP000784294"/>
    </source>
</evidence>
<keyword evidence="1" id="KW-0472">Membrane</keyword>
<evidence type="ECO:0000256" key="1">
    <source>
        <dbReference type="SAM" id="Phobius"/>
    </source>
</evidence>
<name>A0A3S5A2F3_9PLAT</name>
<comment type="caution">
    <text evidence="2">The sequence shown here is derived from an EMBL/GenBank/DDBJ whole genome shotgun (WGS) entry which is preliminary data.</text>
</comment>
<evidence type="ECO:0000313" key="2">
    <source>
        <dbReference type="EMBL" id="VEL10082.1"/>
    </source>
</evidence>
<dbReference type="AlphaFoldDB" id="A0A3S5A2F3"/>
<accession>A0A3S5A2F3</accession>
<dbReference type="EMBL" id="CAAALY010007991">
    <property type="protein sequence ID" value="VEL10082.1"/>
    <property type="molecule type" value="Genomic_DNA"/>
</dbReference>
<organism evidence="2 3">
    <name type="scientific">Protopolystoma xenopodis</name>
    <dbReference type="NCBI Taxonomy" id="117903"/>
    <lineage>
        <taxon>Eukaryota</taxon>
        <taxon>Metazoa</taxon>
        <taxon>Spiralia</taxon>
        <taxon>Lophotrochozoa</taxon>
        <taxon>Platyhelminthes</taxon>
        <taxon>Monogenea</taxon>
        <taxon>Polyopisthocotylea</taxon>
        <taxon>Polystomatidea</taxon>
        <taxon>Polystomatidae</taxon>
        <taxon>Protopolystoma</taxon>
    </lineage>
</organism>
<reference evidence="2" key="1">
    <citation type="submission" date="2018-11" db="EMBL/GenBank/DDBJ databases">
        <authorList>
            <consortium name="Pathogen Informatics"/>
        </authorList>
    </citation>
    <scope>NUCLEOTIDE SEQUENCE</scope>
</reference>
<feature type="transmembrane region" description="Helical" evidence="1">
    <location>
        <begin position="58"/>
        <end position="81"/>
    </location>
</feature>
<keyword evidence="1" id="KW-0812">Transmembrane</keyword>